<dbReference type="AlphaFoldDB" id="A0A510DXN7"/>
<keyword evidence="1" id="KW-1133">Transmembrane helix</keyword>
<name>A0A510DXN7_9CREN</name>
<evidence type="ECO:0000313" key="2">
    <source>
        <dbReference type="EMBL" id="BBG24991.1"/>
    </source>
</evidence>
<dbReference type="RefSeq" id="WP_054846590.1">
    <property type="nucleotide sequence ID" value="NZ_AP018929.1"/>
</dbReference>
<proteinExistence type="predicted"/>
<feature type="transmembrane region" description="Helical" evidence="1">
    <location>
        <begin position="44"/>
        <end position="67"/>
    </location>
</feature>
<feature type="transmembrane region" description="Helical" evidence="1">
    <location>
        <begin position="20"/>
        <end position="38"/>
    </location>
</feature>
<sequence>MPQTVELCGIKRGEVLRDPLIYVLYVVPLVIALGLIPVKVSFSFSLLVIISSFILMTLLILVLSFLFDRSGLGVYLVDGKELKIRYTKNGFTFKEKRFTLPVTMETVSGTPVRIAGLGLYKIGYGTFHVSGHTLPTIIKGNISRIKTGYVINGEVLIYCEDLEKYIQLITRKC</sequence>
<keyword evidence="3" id="KW-1185">Reference proteome</keyword>
<protein>
    <submittedName>
        <fullName evidence="2">Uncharacterized protein</fullName>
    </submittedName>
</protein>
<evidence type="ECO:0000313" key="3">
    <source>
        <dbReference type="Proteomes" id="UP000322983"/>
    </source>
</evidence>
<keyword evidence="1" id="KW-0812">Transmembrane</keyword>
<dbReference type="GeneID" id="41716053"/>
<dbReference type="KEGG" id="step:IC006_2325"/>
<organism evidence="2 3">
    <name type="scientific">Sulfuracidifex tepidarius</name>
    <dbReference type="NCBI Taxonomy" id="1294262"/>
    <lineage>
        <taxon>Archaea</taxon>
        <taxon>Thermoproteota</taxon>
        <taxon>Thermoprotei</taxon>
        <taxon>Sulfolobales</taxon>
        <taxon>Sulfolobaceae</taxon>
        <taxon>Sulfuracidifex</taxon>
    </lineage>
</organism>
<evidence type="ECO:0000256" key="1">
    <source>
        <dbReference type="SAM" id="Phobius"/>
    </source>
</evidence>
<dbReference type="EMBL" id="AP018929">
    <property type="protein sequence ID" value="BBG24991.1"/>
    <property type="molecule type" value="Genomic_DNA"/>
</dbReference>
<gene>
    <name evidence="2" type="ORF">IC006_2325</name>
</gene>
<dbReference type="Proteomes" id="UP000322983">
    <property type="component" value="Chromosome"/>
</dbReference>
<accession>A0A510DXN7</accession>
<reference evidence="2 3" key="1">
    <citation type="journal article" date="2020" name="Int. J. Syst. Evol. Microbiol.">
        <title>Sulfuracidifex tepidarius gen. nov., sp. nov. and transfer of Sulfolobus metallicus Huber and Stetter 1992 to the genus Sulfuracidifex as Sulfuracidifex metallicus comb. nov.</title>
        <authorList>
            <person name="Itoh T."/>
            <person name="Miura T."/>
            <person name="Sakai H.D."/>
            <person name="Kato S."/>
            <person name="Ohkuma M."/>
            <person name="Takashina T."/>
        </authorList>
    </citation>
    <scope>NUCLEOTIDE SEQUENCE [LARGE SCALE GENOMIC DNA]</scope>
    <source>
        <strain evidence="2 3">IC-006</strain>
    </source>
</reference>
<keyword evidence="1" id="KW-0472">Membrane</keyword>